<sequence>PSVSDVTFAGIFATHRNGTQFTANFDQFSVSESLPSIETDILTFTLPEQTGEAIIDAVNHTVDIEVAAGTDLATLSPVITLSDGAQVSPASEIPTDFSAGPV</sequence>
<name>A0ABT7WIX7_9FLAO</name>
<feature type="non-terminal residue" evidence="1">
    <location>
        <position position="102"/>
    </location>
</feature>
<dbReference type="EMBL" id="JAUDUY010000052">
    <property type="protein sequence ID" value="MDM9632860.1"/>
    <property type="molecule type" value="Genomic_DNA"/>
</dbReference>
<protein>
    <recommendedName>
        <fullName evidence="3">Calx-beta domain-containing protein</fullName>
    </recommendedName>
</protein>
<dbReference type="Gene3D" id="2.60.40.2340">
    <property type="match status" value="1"/>
</dbReference>
<evidence type="ECO:0000313" key="1">
    <source>
        <dbReference type="EMBL" id="MDM9632860.1"/>
    </source>
</evidence>
<gene>
    <name evidence="1" type="ORF">QU605_15410</name>
</gene>
<evidence type="ECO:0000313" key="2">
    <source>
        <dbReference type="Proteomes" id="UP001174839"/>
    </source>
</evidence>
<organism evidence="1 2">
    <name type="scientific">Robiginitalea aurantiaca</name>
    <dbReference type="NCBI Taxonomy" id="3056915"/>
    <lineage>
        <taxon>Bacteria</taxon>
        <taxon>Pseudomonadati</taxon>
        <taxon>Bacteroidota</taxon>
        <taxon>Flavobacteriia</taxon>
        <taxon>Flavobacteriales</taxon>
        <taxon>Flavobacteriaceae</taxon>
        <taxon>Robiginitalea</taxon>
    </lineage>
</organism>
<evidence type="ECO:0008006" key="3">
    <source>
        <dbReference type="Google" id="ProtNLM"/>
    </source>
</evidence>
<keyword evidence="2" id="KW-1185">Reference proteome</keyword>
<proteinExistence type="predicted"/>
<reference evidence="1" key="1">
    <citation type="submission" date="2023-06" db="EMBL/GenBank/DDBJ databases">
        <title>Robiginitalea aurantiacus sp. nov. and Algoriphagus sediminis sp. nov., isolated from coastal sediment.</title>
        <authorList>
            <person name="Zhou Z.Y."/>
            <person name="An J."/>
            <person name="Jia Y.W."/>
            <person name="Du Z.J."/>
        </authorList>
    </citation>
    <scope>NUCLEOTIDE SEQUENCE</scope>
    <source>
        <strain evidence="1">M39</strain>
    </source>
</reference>
<dbReference type="RefSeq" id="WP_434967940.1">
    <property type="nucleotide sequence ID" value="NZ_JAUDUY010000052.1"/>
</dbReference>
<accession>A0ABT7WIX7</accession>
<dbReference type="Proteomes" id="UP001174839">
    <property type="component" value="Unassembled WGS sequence"/>
</dbReference>
<comment type="caution">
    <text evidence="1">The sequence shown here is derived from an EMBL/GenBank/DDBJ whole genome shotgun (WGS) entry which is preliminary data.</text>
</comment>
<feature type="non-terminal residue" evidence="1">
    <location>
        <position position="1"/>
    </location>
</feature>